<organism evidence="1 2">
    <name type="scientific">Acinetobacter higginsii</name>
    <dbReference type="NCBI Taxonomy" id="70347"/>
    <lineage>
        <taxon>Bacteria</taxon>
        <taxon>Pseudomonadati</taxon>
        <taxon>Pseudomonadota</taxon>
        <taxon>Gammaproteobacteria</taxon>
        <taxon>Moraxellales</taxon>
        <taxon>Moraxellaceae</taxon>
        <taxon>Acinetobacter</taxon>
    </lineage>
</organism>
<dbReference type="PATRIC" id="fig|1144672.3.peg.1103"/>
<dbReference type="EMBL" id="APPH01000006">
    <property type="protein sequence ID" value="ENV09980.1"/>
    <property type="molecule type" value="Genomic_DNA"/>
</dbReference>
<protein>
    <submittedName>
        <fullName evidence="1">Uncharacterized protein</fullName>
    </submittedName>
</protein>
<dbReference type="AlphaFoldDB" id="N8XSD1"/>
<proteinExistence type="predicted"/>
<accession>N8XSD1</accession>
<dbReference type="RefSeq" id="WP_004803311.1">
    <property type="nucleotide sequence ID" value="NZ_KB849440.1"/>
</dbReference>
<sequence>MKDYLLFVVTLSVSILSHAAIDIYPNPNLTDPSLATTFASQLRNMKIKEMEQVVKGECNQFKEYAYLSIQNWKSLKNQKKSSNEAQQYSQQLVREIPYKLSFQYTFPLGIGVYSITENHIKQTTLNSSNLDEYDFLDSIYNGCISINNTKYFELLTDTKYLIGNQKPFISEAEILKKFDSSHSLFGSIPLIPSEKDKLTPPNMSKSINFTVSELHIANILIDDDIRNSFIQSDTRWIDYKKISREIQGSFIKFMNEGGRNRSFAEIASLVKVSSPQITNNDNFIPSRVSIGAMIDKFPPKDDPALKKKMSDILKKFNY</sequence>
<gene>
    <name evidence="1" type="ORF">F966_01147</name>
</gene>
<reference evidence="1 2" key="1">
    <citation type="submission" date="2013-02" db="EMBL/GenBank/DDBJ databases">
        <title>The Genome Sequence of Acinetobacter sp. CIP 56.2.</title>
        <authorList>
            <consortium name="The Broad Institute Genome Sequencing Platform"/>
            <consortium name="The Broad Institute Genome Sequencing Center for Infectious Disease"/>
            <person name="Cerqueira G."/>
            <person name="Feldgarden M."/>
            <person name="Courvalin P."/>
            <person name="Perichon B."/>
            <person name="Grillot-Courvalin C."/>
            <person name="Clermont D."/>
            <person name="Rocha E."/>
            <person name="Yoon E.-J."/>
            <person name="Nemec A."/>
            <person name="Walker B."/>
            <person name="Young S.K."/>
            <person name="Zeng Q."/>
            <person name="Gargeya S."/>
            <person name="Fitzgerald M."/>
            <person name="Haas B."/>
            <person name="Abouelleil A."/>
            <person name="Alvarado L."/>
            <person name="Arachchi H.M."/>
            <person name="Berlin A.M."/>
            <person name="Chapman S.B."/>
            <person name="Dewar J."/>
            <person name="Goldberg J."/>
            <person name="Griggs A."/>
            <person name="Gujja S."/>
            <person name="Hansen M."/>
            <person name="Howarth C."/>
            <person name="Imamovic A."/>
            <person name="Larimer J."/>
            <person name="McCowan C."/>
            <person name="Murphy C."/>
            <person name="Neiman D."/>
            <person name="Pearson M."/>
            <person name="Priest M."/>
            <person name="Roberts A."/>
            <person name="Saif S."/>
            <person name="Shea T."/>
            <person name="Sisk P."/>
            <person name="Sykes S."/>
            <person name="Wortman J."/>
            <person name="Nusbaum C."/>
            <person name="Birren B."/>
        </authorList>
    </citation>
    <scope>NUCLEOTIDE SEQUENCE [LARGE SCALE GENOMIC DNA]</scope>
    <source>
        <strain evidence="1 2">CIP 56.2</strain>
    </source>
</reference>
<dbReference type="eggNOG" id="ENOG5031SC9">
    <property type="taxonomic scope" value="Bacteria"/>
</dbReference>
<name>N8XSD1_9GAMM</name>
<dbReference type="HOGENOM" id="CLU_873261_0_0_6"/>
<evidence type="ECO:0000313" key="2">
    <source>
        <dbReference type="Proteomes" id="UP000013209"/>
    </source>
</evidence>
<comment type="caution">
    <text evidence="1">The sequence shown here is derived from an EMBL/GenBank/DDBJ whole genome shotgun (WGS) entry which is preliminary data.</text>
</comment>
<evidence type="ECO:0000313" key="1">
    <source>
        <dbReference type="EMBL" id="ENV09980.1"/>
    </source>
</evidence>
<dbReference type="Proteomes" id="UP000013209">
    <property type="component" value="Unassembled WGS sequence"/>
</dbReference>